<evidence type="ECO:0000313" key="2">
    <source>
        <dbReference type="EMBL" id="KAJ7784186.1"/>
    </source>
</evidence>
<organism evidence="2 3">
    <name type="scientific">Mycena metata</name>
    <dbReference type="NCBI Taxonomy" id="1033252"/>
    <lineage>
        <taxon>Eukaryota</taxon>
        <taxon>Fungi</taxon>
        <taxon>Dikarya</taxon>
        <taxon>Basidiomycota</taxon>
        <taxon>Agaricomycotina</taxon>
        <taxon>Agaricomycetes</taxon>
        <taxon>Agaricomycetidae</taxon>
        <taxon>Agaricales</taxon>
        <taxon>Marasmiineae</taxon>
        <taxon>Mycenaceae</taxon>
        <taxon>Mycena</taxon>
    </lineage>
</organism>
<protein>
    <recommendedName>
        <fullName evidence="4">Protein kinase domain-containing protein</fullName>
    </recommendedName>
</protein>
<comment type="caution">
    <text evidence="2">The sequence shown here is derived from an EMBL/GenBank/DDBJ whole genome shotgun (WGS) entry which is preliminary data.</text>
</comment>
<evidence type="ECO:0008006" key="4">
    <source>
        <dbReference type="Google" id="ProtNLM"/>
    </source>
</evidence>
<dbReference type="AlphaFoldDB" id="A0AAD7P1Q1"/>
<dbReference type="Gene3D" id="3.30.40.10">
    <property type="entry name" value="Zinc/RING finger domain, C3HC4 (zinc finger)"/>
    <property type="match status" value="1"/>
</dbReference>
<gene>
    <name evidence="2" type="ORF">B0H16DRAFT_291373</name>
</gene>
<dbReference type="InterPro" id="IPR011009">
    <property type="entry name" value="Kinase-like_dom_sf"/>
</dbReference>
<reference evidence="2" key="1">
    <citation type="submission" date="2023-03" db="EMBL/GenBank/DDBJ databases">
        <title>Massive genome expansion in bonnet fungi (Mycena s.s.) driven by repeated elements and novel gene families across ecological guilds.</title>
        <authorList>
            <consortium name="Lawrence Berkeley National Laboratory"/>
            <person name="Harder C.B."/>
            <person name="Miyauchi S."/>
            <person name="Viragh M."/>
            <person name="Kuo A."/>
            <person name="Thoen E."/>
            <person name="Andreopoulos B."/>
            <person name="Lu D."/>
            <person name="Skrede I."/>
            <person name="Drula E."/>
            <person name="Henrissat B."/>
            <person name="Morin E."/>
            <person name="Kohler A."/>
            <person name="Barry K."/>
            <person name="LaButti K."/>
            <person name="Morin E."/>
            <person name="Salamov A."/>
            <person name="Lipzen A."/>
            <person name="Mereny Z."/>
            <person name="Hegedus B."/>
            <person name="Baldrian P."/>
            <person name="Stursova M."/>
            <person name="Weitz H."/>
            <person name="Taylor A."/>
            <person name="Grigoriev I.V."/>
            <person name="Nagy L.G."/>
            <person name="Martin F."/>
            <person name="Kauserud H."/>
        </authorList>
    </citation>
    <scope>NUCLEOTIDE SEQUENCE</scope>
    <source>
        <strain evidence="2">CBHHK182m</strain>
    </source>
</reference>
<feature type="compositionally biased region" description="Basic and acidic residues" evidence="1">
    <location>
        <begin position="35"/>
        <end position="49"/>
    </location>
</feature>
<proteinExistence type="predicted"/>
<dbReference type="SUPFAM" id="SSF56112">
    <property type="entry name" value="Protein kinase-like (PK-like)"/>
    <property type="match status" value="1"/>
</dbReference>
<sequence>MSFISNADNFTLGEGTYINVQGSYHVHINNGTKRRRDETEGRSRHDNRRQLEENGFKLIRQKNLQLIRQIGGGPGYLLHAGRHKERTVTVKVFNGSNPMARQQLDLEVALLKGAIHPNVSRIKGVSSPTSAAQFIAYEDFCGRNAKGPLADALRNRTTSIRLGFQMVADLSAGLGYLSAQSTSLGGMKVENFDVFLDVHHRFLLIINPSKSPTEADANSELSAEETSWALFNELCHKVLLSANRVLHAEEIDKDPMLLLPTSPASQKSDSSSFFIGSSSEQEDAVVSSVGDPRREYVWRTMDRGKQSLSTVTDQITTHLDIALARLQILRQTDERRAHRCRGYTREEITLAPTIVDSAVVDHDTPRPLEICSICREIVGLDDRFRCICGDCGPGYTIKCGICKFWSHSDCVGNVQSSFTCRLCEGFPVMEPRTGTCFARLIGYHDLLQGPQTFRSRTPTPRWPRVGLQPVR</sequence>
<dbReference type="EMBL" id="JARKIB010000002">
    <property type="protein sequence ID" value="KAJ7784186.1"/>
    <property type="molecule type" value="Genomic_DNA"/>
</dbReference>
<accession>A0AAD7P1Q1</accession>
<evidence type="ECO:0000256" key="1">
    <source>
        <dbReference type="SAM" id="MobiDB-lite"/>
    </source>
</evidence>
<keyword evidence="3" id="KW-1185">Reference proteome</keyword>
<dbReference type="InterPro" id="IPR013083">
    <property type="entry name" value="Znf_RING/FYVE/PHD"/>
</dbReference>
<evidence type="ECO:0000313" key="3">
    <source>
        <dbReference type="Proteomes" id="UP001215598"/>
    </source>
</evidence>
<dbReference type="Proteomes" id="UP001215598">
    <property type="component" value="Unassembled WGS sequence"/>
</dbReference>
<dbReference type="Gene3D" id="1.10.510.10">
    <property type="entry name" value="Transferase(Phosphotransferase) domain 1"/>
    <property type="match status" value="1"/>
</dbReference>
<dbReference type="InterPro" id="IPR011011">
    <property type="entry name" value="Znf_FYVE_PHD"/>
</dbReference>
<dbReference type="SUPFAM" id="SSF57903">
    <property type="entry name" value="FYVE/PHD zinc finger"/>
    <property type="match status" value="1"/>
</dbReference>
<feature type="region of interest" description="Disordered" evidence="1">
    <location>
        <begin position="29"/>
        <end position="49"/>
    </location>
</feature>
<name>A0AAD7P1Q1_9AGAR</name>